<evidence type="ECO:0000259" key="5">
    <source>
        <dbReference type="Pfam" id="PF09331"/>
    </source>
</evidence>
<feature type="domain" description="DUF1985" evidence="5">
    <location>
        <begin position="72"/>
        <end position="224"/>
    </location>
</feature>
<evidence type="ECO:0000256" key="2">
    <source>
        <dbReference type="ARBA" id="ARBA00022801"/>
    </source>
</evidence>
<dbReference type="OrthoDB" id="1111121at2759"/>
<dbReference type="InterPro" id="IPR003653">
    <property type="entry name" value="Peptidase_C48_C"/>
</dbReference>
<feature type="region of interest" description="Disordered" evidence="3">
    <location>
        <begin position="112"/>
        <end position="135"/>
    </location>
</feature>
<dbReference type="RefSeq" id="XP_018461291.2">
    <property type="nucleotide sequence ID" value="XM_018605789.2"/>
</dbReference>
<feature type="domain" description="Ubiquitin-like protease family profile" evidence="4">
    <location>
        <begin position="887"/>
        <end position="1069"/>
    </location>
</feature>
<feature type="compositionally biased region" description="Basic and acidic residues" evidence="3">
    <location>
        <begin position="378"/>
        <end position="408"/>
    </location>
</feature>
<reference evidence="7" key="2">
    <citation type="submission" date="2025-08" db="UniProtKB">
        <authorList>
            <consortium name="RefSeq"/>
        </authorList>
    </citation>
    <scope>IDENTIFICATION</scope>
    <source>
        <tissue evidence="7">Leaf</tissue>
    </source>
</reference>
<dbReference type="GeneID" id="108832297"/>
<reference evidence="6" key="1">
    <citation type="journal article" date="2019" name="Database">
        <title>The radish genome database (RadishGD): an integrated information resource for radish genomics.</title>
        <authorList>
            <person name="Yu H.J."/>
            <person name="Baek S."/>
            <person name="Lee Y.J."/>
            <person name="Cho A."/>
            <person name="Mun J.H."/>
        </authorList>
    </citation>
    <scope>NUCLEOTIDE SEQUENCE [LARGE SCALE GENOMIC DNA]</scope>
    <source>
        <strain evidence="6">cv. WK10039</strain>
    </source>
</reference>
<evidence type="ECO:0000313" key="6">
    <source>
        <dbReference type="Proteomes" id="UP000504610"/>
    </source>
</evidence>
<feature type="region of interest" description="Disordered" evidence="3">
    <location>
        <begin position="726"/>
        <end position="813"/>
    </location>
</feature>
<dbReference type="AlphaFoldDB" id="A0A6J0LPL0"/>
<dbReference type="InterPro" id="IPR015410">
    <property type="entry name" value="DUF1985"/>
</dbReference>
<feature type="region of interest" description="Disordered" evidence="3">
    <location>
        <begin position="355"/>
        <end position="408"/>
    </location>
</feature>
<dbReference type="PANTHER" id="PTHR48449">
    <property type="entry name" value="DUF1985 DOMAIN-CONTAINING PROTEIN"/>
    <property type="match status" value="1"/>
</dbReference>
<accession>A0A6J0LPL0</accession>
<sequence length="1076" mass="116379">MDELGLPSRLFESGYEPSGRKRVNSYFHLRWVDILKQALDDDQLDMLNDSQFGKIMQMGGHTFSVMFLHYLLSRQLVTEKEFELWWLFVGKPIRYAIQDFAFVTGLNCGESGGCDGESSERGVGRGKVSGKSKTSSSTSIWDELFRGEEKPTVSWIMDRLLKGKRYKDPLTRFRLALLVLVEGILCPTCGTTKIRPEVVSRLSNIEEFLKYPWGRESFLLTVRSAKARTPEHYIQETMALQGFTHAMVLVAVTACPSIIVKAGGGDPLADASLSASEVISYVIDRKLSVNPVSAKTVDQLGQADVRYYVCDSADGDLLSRGLGDKEDASVLNLVSLIDEDYPFEHNIWSGGLRAEDVKPRKGAPPSPQSSGDNIVPEVGREKGMHGGVERGAKSGERVGATDEPLRDEHLPHDVPMLLRRAAAAYEEKVVPMFEGYILSLKGHFETEIGGIRTDIEAVTTSVHELKKMAETEFGKLRTLIKGGRDFEEDPPMGGESPFGHGSAYGGGDDNLPPPFVPPPHTTRMYSVSVGGVSPSVPDLSGPSAATGNLSSNIELPPPHNTGGSVADVVGTNIHQTESTATDTMNLDSGTGLGGSLSPGAPIEEVTATNPAPAQSPAPVCEETKASAESHPSVQDPSVKTKPSVVSDPANINDVSRVVDQILSQSGINEDIPQTSTVSCKGVTTTSATSVSNPLNEEDNVPVVGQTPIHVSVEKQTEGVVEKVAEVVGEREQPPSESKVGGEVSTADVGGGDGQRRHSTRTHKKTQKFSPPVQQAKKAVSKKTTKQPGEKPPAPKRQKKAAAGSSDPTAVPTGTRKTLPVFIGGFNAFAPPTAATREAFLKRLGRAISGNEASGSVDTTITCFQDLFHCTGVCTHEALDRVIQCMRIRRDRLPAARFDFLAPSFFVDLLRNYPGFEACNDKGTFAFSSSIKNHMLQRPQWFRDVDTIYTTVLIKKYQWVGLIIDLTMMAIYVVDFNQACPSEFDVVGVLTPISVMLPFMLRKFCSVPSNREITLQPLPISRIEVPILLEQPGFSGVAALILLELAAAGEPLISIDVTEADVRLAAENYAIAAMSIS</sequence>
<feature type="region of interest" description="Disordered" evidence="3">
    <location>
        <begin position="580"/>
        <end position="647"/>
    </location>
</feature>
<keyword evidence="1" id="KW-0645">Protease</keyword>
<evidence type="ECO:0000256" key="3">
    <source>
        <dbReference type="SAM" id="MobiDB-lite"/>
    </source>
</evidence>
<dbReference type="Proteomes" id="UP000504610">
    <property type="component" value="Chromosome 5"/>
</dbReference>
<dbReference type="GO" id="GO:0006508">
    <property type="term" value="P:proteolysis"/>
    <property type="evidence" value="ECO:0007669"/>
    <property type="project" value="UniProtKB-KW"/>
</dbReference>
<keyword evidence="2" id="KW-0378">Hydrolase</keyword>
<gene>
    <name evidence="7" type="primary">LOC108832297</name>
</gene>
<feature type="region of interest" description="Disordered" evidence="3">
    <location>
        <begin position="487"/>
        <end position="512"/>
    </location>
</feature>
<protein>
    <submittedName>
        <fullName evidence="7">Uncharacterized protein LOC108832297</fullName>
    </submittedName>
</protein>
<dbReference type="KEGG" id="rsz:108832297"/>
<dbReference type="PANTHER" id="PTHR48449:SF1">
    <property type="entry name" value="DUF1985 DOMAIN-CONTAINING PROTEIN"/>
    <property type="match status" value="1"/>
</dbReference>
<name>A0A6J0LPL0_RAPSA</name>
<dbReference type="Pfam" id="PF02902">
    <property type="entry name" value="Peptidase_C48"/>
    <property type="match status" value="1"/>
</dbReference>
<evidence type="ECO:0000259" key="4">
    <source>
        <dbReference type="Pfam" id="PF02902"/>
    </source>
</evidence>
<feature type="compositionally biased region" description="Basic residues" evidence="3">
    <location>
        <begin position="756"/>
        <end position="766"/>
    </location>
</feature>
<dbReference type="Pfam" id="PF09331">
    <property type="entry name" value="DUF1985"/>
    <property type="match status" value="1"/>
</dbReference>
<organism evidence="6 7">
    <name type="scientific">Raphanus sativus</name>
    <name type="common">Radish</name>
    <name type="synonym">Raphanus raphanistrum var. sativus</name>
    <dbReference type="NCBI Taxonomy" id="3726"/>
    <lineage>
        <taxon>Eukaryota</taxon>
        <taxon>Viridiplantae</taxon>
        <taxon>Streptophyta</taxon>
        <taxon>Embryophyta</taxon>
        <taxon>Tracheophyta</taxon>
        <taxon>Spermatophyta</taxon>
        <taxon>Magnoliopsida</taxon>
        <taxon>eudicotyledons</taxon>
        <taxon>Gunneridae</taxon>
        <taxon>Pentapetalae</taxon>
        <taxon>rosids</taxon>
        <taxon>malvids</taxon>
        <taxon>Brassicales</taxon>
        <taxon>Brassicaceae</taxon>
        <taxon>Brassiceae</taxon>
        <taxon>Raphanus</taxon>
    </lineage>
</organism>
<evidence type="ECO:0000256" key="1">
    <source>
        <dbReference type="ARBA" id="ARBA00022670"/>
    </source>
</evidence>
<proteinExistence type="predicted"/>
<keyword evidence="6" id="KW-1185">Reference proteome</keyword>
<evidence type="ECO:0000313" key="7">
    <source>
        <dbReference type="RefSeq" id="XP_018461291.2"/>
    </source>
</evidence>
<dbReference type="GO" id="GO:0008234">
    <property type="term" value="F:cysteine-type peptidase activity"/>
    <property type="evidence" value="ECO:0007669"/>
    <property type="project" value="InterPro"/>
</dbReference>